<comment type="function">
    <text evidence="1">Dirigent proteins impart stereoselectivity on the phenoxy radical-coupling reaction, yielding optically active lignans from two molecules of coniferyl alcohol in the biosynthesis of lignans, flavonolignans, and alkaloids and thus plays a central role in plant secondary metabolism.</text>
</comment>
<organism evidence="2 3">
    <name type="scientific">Eragrostis curvula</name>
    <name type="common">weeping love grass</name>
    <dbReference type="NCBI Taxonomy" id="38414"/>
    <lineage>
        <taxon>Eukaryota</taxon>
        <taxon>Viridiplantae</taxon>
        <taxon>Streptophyta</taxon>
        <taxon>Embryophyta</taxon>
        <taxon>Tracheophyta</taxon>
        <taxon>Spermatophyta</taxon>
        <taxon>Magnoliopsida</taxon>
        <taxon>Liliopsida</taxon>
        <taxon>Poales</taxon>
        <taxon>Poaceae</taxon>
        <taxon>PACMAD clade</taxon>
        <taxon>Chloridoideae</taxon>
        <taxon>Eragrostideae</taxon>
        <taxon>Eragrostidinae</taxon>
        <taxon>Eragrostis</taxon>
    </lineage>
</organism>
<sequence>MGTKLRNALVAMALAFLTVSALAEEEVNMTLYATQRYGGNDPERNQVVVVRPGEVGGFGTTVISDWIVTENPGHGTTVVARAKGMHFLTSKTDNDNWVTLMIIDFQGTRFKGSTIQVMGFIPVEGQWSIIGGTGQLTLARGVVNHNIYQHVGSARTYQLNFRVFYTPLNATVPTGSNTMILEA</sequence>
<gene>
    <name evidence="2" type="ORF">EJB05_39262</name>
</gene>
<dbReference type="InterPro" id="IPR004265">
    <property type="entry name" value="Dirigent"/>
</dbReference>
<feature type="chain" id="PRO_5023974846" description="Dirigent protein" evidence="1">
    <location>
        <begin position="24"/>
        <end position="183"/>
    </location>
</feature>
<comment type="subcellular location">
    <subcellularLocation>
        <location evidence="1">Secreted</location>
        <location evidence="1">Extracellular space</location>
        <location evidence="1">Apoplast</location>
    </subcellularLocation>
</comment>
<dbReference type="GO" id="GO:0048046">
    <property type="term" value="C:apoplast"/>
    <property type="evidence" value="ECO:0007669"/>
    <property type="project" value="UniProtKB-SubCell"/>
</dbReference>
<comment type="caution">
    <text evidence="2">The sequence shown here is derived from an EMBL/GenBank/DDBJ whole genome shotgun (WGS) entry which is preliminary data.</text>
</comment>
<keyword evidence="1" id="KW-0964">Secreted</keyword>
<comment type="similarity">
    <text evidence="1">Belongs to the plant dirigent protein family.</text>
</comment>
<dbReference type="EMBL" id="RWGY01000031">
    <property type="protein sequence ID" value="TVU15724.1"/>
    <property type="molecule type" value="Genomic_DNA"/>
</dbReference>
<feature type="signal peptide" evidence="1">
    <location>
        <begin position="1"/>
        <end position="23"/>
    </location>
</feature>
<evidence type="ECO:0000313" key="3">
    <source>
        <dbReference type="Proteomes" id="UP000324897"/>
    </source>
</evidence>
<name>A0A5J9TWI7_9POAL</name>
<keyword evidence="1" id="KW-0732">Signal</keyword>
<evidence type="ECO:0000313" key="2">
    <source>
        <dbReference type="EMBL" id="TVU15724.1"/>
    </source>
</evidence>
<protein>
    <recommendedName>
        <fullName evidence="1">Dirigent protein</fullName>
    </recommendedName>
</protein>
<reference evidence="2 3" key="1">
    <citation type="journal article" date="2019" name="Sci. Rep.">
        <title>A high-quality genome of Eragrostis curvula grass provides insights into Poaceae evolution and supports new strategies to enhance forage quality.</title>
        <authorList>
            <person name="Carballo J."/>
            <person name="Santos B.A.C.M."/>
            <person name="Zappacosta D."/>
            <person name="Garbus I."/>
            <person name="Selva J.P."/>
            <person name="Gallo C.A."/>
            <person name="Diaz A."/>
            <person name="Albertini E."/>
            <person name="Caccamo M."/>
            <person name="Echenique V."/>
        </authorList>
    </citation>
    <scope>NUCLEOTIDE SEQUENCE [LARGE SCALE GENOMIC DNA]</scope>
    <source>
        <strain evidence="3">cv. Victoria</strain>
        <tissue evidence="2">Leaf</tissue>
    </source>
</reference>
<dbReference type="Gramene" id="TVU15724">
    <property type="protein sequence ID" value="TVU15724"/>
    <property type="gene ID" value="EJB05_39262"/>
</dbReference>
<comment type="subunit">
    <text evidence="1">Homodimer.</text>
</comment>
<keyword evidence="3" id="KW-1185">Reference proteome</keyword>
<accession>A0A5J9TWI7</accession>
<keyword evidence="1" id="KW-0052">Apoplast</keyword>
<dbReference type="Proteomes" id="UP000324897">
    <property type="component" value="Unassembled WGS sequence"/>
</dbReference>
<dbReference type="Pfam" id="PF03018">
    <property type="entry name" value="Dirigent"/>
    <property type="match status" value="1"/>
</dbReference>
<proteinExistence type="inferred from homology"/>
<evidence type="ECO:0000256" key="1">
    <source>
        <dbReference type="RuleBase" id="RU363099"/>
    </source>
</evidence>
<dbReference type="PANTHER" id="PTHR21495">
    <property type="entry name" value="NUCLEOPORIN-RELATED"/>
    <property type="match status" value="1"/>
</dbReference>
<dbReference type="OrthoDB" id="590363at2759"/>
<dbReference type="AlphaFoldDB" id="A0A5J9TWI7"/>